<evidence type="ECO:0000313" key="3">
    <source>
        <dbReference type="Proteomes" id="UP000198847"/>
    </source>
</evidence>
<dbReference type="GO" id="GO:0016787">
    <property type="term" value="F:hydrolase activity"/>
    <property type="evidence" value="ECO:0007669"/>
    <property type="project" value="InterPro"/>
</dbReference>
<keyword evidence="3" id="KW-1185">Reference proteome</keyword>
<dbReference type="InterPro" id="IPR004843">
    <property type="entry name" value="Calcineurin-like_PHP"/>
</dbReference>
<dbReference type="STRING" id="112903.SAMN04490178_1276"/>
<dbReference type="Proteomes" id="UP000198847">
    <property type="component" value="Unassembled WGS sequence"/>
</dbReference>
<dbReference type="RefSeq" id="WP_091750572.1">
    <property type="nucleotide sequence ID" value="NZ_FODY01000027.1"/>
</dbReference>
<feature type="domain" description="Calcineurin-like phosphoesterase" evidence="1">
    <location>
        <begin position="2"/>
        <end position="207"/>
    </location>
</feature>
<accession>A0A1H8XP51</accession>
<evidence type="ECO:0000259" key="1">
    <source>
        <dbReference type="Pfam" id="PF00149"/>
    </source>
</evidence>
<organism evidence="2 3">
    <name type="scientific">Propionispora vibrioides</name>
    <dbReference type="NCBI Taxonomy" id="112903"/>
    <lineage>
        <taxon>Bacteria</taxon>
        <taxon>Bacillati</taxon>
        <taxon>Bacillota</taxon>
        <taxon>Negativicutes</taxon>
        <taxon>Selenomonadales</taxon>
        <taxon>Sporomusaceae</taxon>
        <taxon>Propionispora</taxon>
    </lineage>
</organism>
<dbReference type="EMBL" id="FODY01000027">
    <property type="protein sequence ID" value="SEP41750.1"/>
    <property type="molecule type" value="Genomic_DNA"/>
</dbReference>
<reference evidence="2 3" key="1">
    <citation type="submission" date="2016-10" db="EMBL/GenBank/DDBJ databases">
        <authorList>
            <person name="de Groot N.N."/>
        </authorList>
    </citation>
    <scope>NUCLEOTIDE SEQUENCE [LARGE SCALE GENOMIC DNA]</scope>
    <source>
        <strain evidence="2 3">DSM 13305</strain>
    </source>
</reference>
<evidence type="ECO:0000313" key="2">
    <source>
        <dbReference type="EMBL" id="SEP41750.1"/>
    </source>
</evidence>
<dbReference type="Pfam" id="PF00149">
    <property type="entry name" value="Metallophos"/>
    <property type="match status" value="1"/>
</dbReference>
<dbReference type="AlphaFoldDB" id="A0A1H8XP51"/>
<sequence length="226" mass="26377">MIFITGDTHGGIDIKKFSSSNFPEGRSLTKDDYVIVCGDFGCIWDGSREQAWLLNWYKDKPWTTLFVDGNHENFDMLYDFPVEEWNGGKTHRINGSVLHLMRGQIFSLAGLKFFTFGGAMSTDKIFRQEHVSWWSQEIPSREEEAAAIFNLTKHNFAIDYIVTHTAPTAIVEFLNRFDRLRDPTSGMLDKFVPKLQFKHWYFGHFHTSQRINDQFTCLYNEIIRLV</sequence>
<protein>
    <submittedName>
        <fullName evidence="2">Calcineurin-like phosphoesterase</fullName>
    </submittedName>
</protein>
<name>A0A1H8XP51_9FIRM</name>
<dbReference type="InterPro" id="IPR029052">
    <property type="entry name" value="Metallo-depent_PP-like"/>
</dbReference>
<proteinExistence type="predicted"/>
<dbReference type="CDD" id="cd00838">
    <property type="entry name" value="MPP_superfamily"/>
    <property type="match status" value="1"/>
</dbReference>
<gene>
    <name evidence="2" type="ORF">SAMN04490178_1276</name>
</gene>
<dbReference type="SUPFAM" id="SSF56300">
    <property type="entry name" value="Metallo-dependent phosphatases"/>
    <property type="match status" value="1"/>
</dbReference>
<dbReference type="Gene3D" id="3.60.21.10">
    <property type="match status" value="1"/>
</dbReference>
<dbReference type="OrthoDB" id="9787800at2"/>